<evidence type="ECO:0000259" key="6">
    <source>
        <dbReference type="Pfam" id="PF00999"/>
    </source>
</evidence>
<evidence type="ECO:0000256" key="4">
    <source>
        <dbReference type="ARBA" id="ARBA00023136"/>
    </source>
</evidence>
<proteinExistence type="predicted"/>
<evidence type="ECO:0000256" key="2">
    <source>
        <dbReference type="ARBA" id="ARBA00022692"/>
    </source>
</evidence>
<gene>
    <name evidence="7" type="ORF">FHS68_001701</name>
</gene>
<evidence type="ECO:0000256" key="5">
    <source>
        <dbReference type="SAM" id="Phobius"/>
    </source>
</evidence>
<name>A0ABX0UHP1_9BACT</name>
<protein>
    <submittedName>
        <fullName evidence="7">NhaP-type Na+/H+ or K+/H+ antiporter</fullName>
    </submittedName>
</protein>
<feature type="domain" description="Cation/H+ exchanger transmembrane" evidence="6">
    <location>
        <begin position="14"/>
        <end position="73"/>
    </location>
</feature>
<dbReference type="RefSeq" id="WP_167269069.1">
    <property type="nucleotide sequence ID" value="NZ_JAASQJ010000002.1"/>
</dbReference>
<comment type="caution">
    <text evidence="7">The sequence shown here is derived from an EMBL/GenBank/DDBJ whole genome shotgun (WGS) entry which is preliminary data.</text>
</comment>
<feature type="transmembrane region" description="Helical" evidence="5">
    <location>
        <begin position="48"/>
        <end position="72"/>
    </location>
</feature>
<sequence length="80" mass="8506">MLYSTATTFGFIKQLGPGTLKIIAWGGLRGGITIALALSLPASPYKNIIVSVTFVIVLFSIVVQGLTIGSLIKRLARETK</sequence>
<keyword evidence="2 5" id="KW-0812">Transmembrane</keyword>
<keyword evidence="8" id="KW-1185">Reference proteome</keyword>
<comment type="subcellular location">
    <subcellularLocation>
        <location evidence="1">Membrane</location>
        <topology evidence="1">Multi-pass membrane protein</topology>
    </subcellularLocation>
</comment>
<evidence type="ECO:0000256" key="3">
    <source>
        <dbReference type="ARBA" id="ARBA00022989"/>
    </source>
</evidence>
<evidence type="ECO:0000256" key="1">
    <source>
        <dbReference type="ARBA" id="ARBA00004141"/>
    </source>
</evidence>
<accession>A0ABX0UHP1</accession>
<keyword evidence="3 5" id="KW-1133">Transmembrane helix</keyword>
<organism evidence="7 8">
    <name type="scientific">Dyadobacter arcticus</name>
    <dbReference type="NCBI Taxonomy" id="1078754"/>
    <lineage>
        <taxon>Bacteria</taxon>
        <taxon>Pseudomonadati</taxon>
        <taxon>Bacteroidota</taxon>
        <taxon>Cytophagia</taxon>
        <taxon>Cytophagales</taxon>
        <taxon>Spirosomataceae</taxon>
        <taxon>Dyadobacter</taxon>
    </lineage>
</organism>
<dbReference type="EMBL" id="JAASQJ010000002">
    <property type="protein sequence ID" value="NIJ52531.1"/>
    <property type="molecule type" value="Genomic_DNA"/>
</dbReference>
<dbReference type="Pfam" id="PF00999">
    <property type="entry name" value="Na_H_Exchanger"/>
    <property type="match status" value="1"/>
</dbReference>
<evidence type="ECO:0000313" key="8">
    <source>
        <dbReference type="Proteomes" id="UP001179181"/>
    </source>
</evidence>
<dbReference type="InterPro" id="IPR006153">
    <property type="entry name" value="Cation/H_exchanger_TM"/>
</dbReference>
<feature type="transmembrane region" description="Helical" evidence="5">
    <location>
        <begin position="22"/>
        <end position="42"/>
    </location>
</feature>
<evidence type="ECO:0000313" key="7">
    <source>
        <dbReference type="EMBL" id="NIJ52531.1"/>
    </source>
</evidence>
<keyword evidence="4 5" id="KW-0472">Membrane</keyword>
<reference evidence="7 8" key="1">
    <citation type="submission" date="2020-03" db="EMBL/GenBank/DDBJ databases">
        <title>Genomic Encyclopedia of Type Strains, Phase IV (KMG-IV): sequencing the most valuable type-strain genomes for metagenomic binning, comparative biology and taxonomic classification.</title>
        <authorList>
            <person name="Goeker M."/>
        </authorList>
    </citation>
    <scope>NUCLEOTIDE SEQUENCE [LARGE SCALE GENOMIC DNA]</scope>
    <source>
        <strain evidence="7 8">DSM 102865</strain>
    </source>
</reference>
<dbReference type="Proteomes" id="UP001179181">
    <property type="component" value="Unassembled WGS sequence"/>
</dbReference>